<dbReference type="SUPFAM" id="SSF52374">
    <property type="entry name" value="Nucleotidylyl transferase"/>
    <property type="match status" value="1"/>
</dbReference>
<evidence type="ECO:0000313" key="13">
    <source>
        <dbReference type="EMBL" id="OHA47586.1"/>
    </source>
</evidence>
<dbReference type="InterPro" id="IPR008909">
    <property type="entry name" value="DALR_anticod-bd"/>
</dbReference>
<evidence type="ECO:0000256" key="7">
    <source>
        <dbReference type="ARBA" id="ARBA00023146"/>
    </source>
</evidence>
<dbReference type="PRINTS" id="PR01038">
    <property type="entry name" value="TRNASYNTHARG"/>
</dbReference>
<evidence type="ECO:0000256" key="10">
    <source>
        <dbReference type="RuleBase" id="RU363038"/>
    </source>
</evidence>
<comment type="catalytic activity">
    <reaction evidence="8 9">
        <text>tRNA(Arg) + L-arginine + ATP = L-arginyl-tRNA(Arg) + AMP + diphosphate</text>
        <dbReference type="Rhea" id="RHEA:20301"/>
        <dbReference type="Rhea" id="RHEA-COMP:9658"/>
        <dbReference type="Rhea" id="RHEA-COMP:9673"/>
        <dbReference type="ChEBI" id="CHEBI:30616"/>
        <dbReference type="ChEBI" id="CHEBI:32682"/>
        <dbReference type="ChEBI" id="CHEBI:33019"/>
        <dbReference type="ChEBI" id="CHEBI:78442"/>
        <dbReference type="ChEBI" id="CHEBI:78513"/>
        <dbReference type="ChEBI" id="CHEBI:456215"/>
        <dbReference type="EC" id="6.1.1.19"/>
    </reaction>
</comment>
<comment type="similarity">
    <text evidence="1 9 10">Belongs to the class-I aminoacyl-tRNA synthetase family.</text>
</comment>
<dbReference type="EMBL" id="MHSQ01000005">
    <property type="protein sequence ID" value="OHA47586.1"/>
    <property type="molecule type" value="Genomic_DNA"/>
</dbReference>
<evidence type="ECO:0000256" key="2">
    <source>
        <dbReference type="ARBA" id="ARBA00022490"/>
    </source>
</evidence>
<dbReference type="GO" id="GO:0005737">
    <property type="term" value="C:cytoplasm"/>
    <property type="evidence" value="ECO:0007669"/>
    <property type="project" value="UniProtKB-SubCell"/>
</dbReference>
<dbReference type="Gene3D" id="1.10.730.10">
    <property type="entry name" value="Isoleucyl-tRNA Synthetase, Domain 1"/>
    <property type="match status" value="1"/>
</dbReference>
<evidence type="ECO:0000259" key="12">
    <source>
        <dbReference type="SMART" id="SM01016"/>
    </source>
</evidence>
<keyword evidence="3 9" id="KW-0436">Ligase</keyword>
<keyword evidence="5 9" id="KW-0067">ATP-binding</keyword>
<dbReference type="Pfam" id="PF05746">
    <property type="entry name" value="DALR_1"/>
    <property type="match status" value="1"/>
</dbReference>
<evidence type="ECO:0000259" key="11">
    <source>
        <dbReference type="SMART" id="SM00836"/>
    </source>
</evidence>
<dbReference type="SUPFAM" id="SSF47323">
    <property type="entry name" value="Anticodon-binding domain of a subclass of class I aminoacyl-tRNA synthetases"/>
    <property type="match status" value="1"/>
</dbReference>
<dbReference type="FunFam" id="3.30.1360.70:FF:000003">
    <property type="entry name" value="Arginine--tRNA ligase"/>
    <property type="match status" value="1"/>
</dbReference>
<reference evidence="13 14" key="1">
    <citation type="journal article" date="2016" name="Nat. Commun.">
        <title>Thousands of microbial genomes shed light on interconnected biogeochemical processes in an aquifer system.</title>
        <authorList>
            <person name="Anantharaman K."/>
            <person name="Brown C.T."/>
            <person name="Hug L.A."/>
            <person name="Sharon I."/>
            <person name="Castelle C.J."/>
            <person name="Probst A.J."/>
            <person name="Thomas B.C."/>
            <person name="Singh A."/>
            <person name="Wilkins M.J."/>
            <person name="Karaoz U."/>
            <person name="Brodie E.L."/>
            <person name="Williams K.H."/>
            <person name="Hubbard S.S."/>
            <person name="Banfield J.F."/>
        </authorList>
    </citation>
    <scope>NUCLEOTIDE SEQUENCE [LARGE SCALE GENOMIC DNA]</scope>
</reference>
<dbReference type="InterPro" id="IPR035684">
    <property type="entry name" value="ArgRS_core"/>
</dbReference>
<name>A0A1G2PGW3_9BACT</name>
<dbReference type="EC" id="6.1.1.19" evidence="9"/>
<dbReference type="InterPro" id="IPR036695">
    <property type="entry name" value="Arg-tRNA-synth_N_sf"/>
</dbReference>
<protein>
    <recommendedName>
        <fullName evidence="9">Arginine--tRNA ligase</fullName>
        <ecNumber evidence="9">6.1.1.19</ecNumber>
    </recommendedName>
    <alternativeName>
        <fullName evidence="9">Arginyl-tRNA synthetase</fullName>
        <shortName evidence="9">ArgRS</shortName>
    </alternativeName>
</protein>
<dbReference type="Pfam" id="PF03485">
    <property type="entry name" value="Arg_tRNA_synt_N"/>
    <property type="match status" value="1"/>
</dbReference>
<dbReference type="InterPro" id="IPR014729">
    <property type="entry name" value="Rossmann-like_a/b/a_fold"/>
</dbReference>
<dbReference type="GO" id="GO:0004814">
    <property type="term" value="F:arginine-tRNA ligase activity"/>
    <property type="evidence" value="ECO:0007669"/>
    <property type="project" value="UniProtKB-UniRule"/>
</dbReference>
<dbReference type="NCBIfam" id="TIGR00456">
    <property type="entry name" value="argS"/>
    <property type="match status" value="1"/>
</dbReference>
<accession>A0A1G2PGW3</accession>
<dbReference type="AlphaFoldDB" id="A0A1G2PGW3"/>
<dbReference type="InterPro" id="IPR009080">
    <property type="entry name" value="tRNAsynth_Ia_anticodon-bd"/>
</dbReference>
<dbReference type="SMART" id="SM01016">
    <property type="entry name" value="Arg_tRNA_synt_N"/>
    <property type="match status" value="1"/>
</dbReference>
<gene>
    <name evidence="9" type="primary">argS</name>
    <name evidence="13" type="ORF">A2541_02145</name>
</gene>
<keyword evidence="7 9" id="KW-0030">Aminoacyl-tRNA synthetase</keyword>
<evidence type="ECO:0000256" key="8">
    <source>
        <dbReference type="ARBA" id="ARBA00049339"/>
    </source>
</evidence>
<evidence type="ECO:0000256" key="9">
    <source>
        <dbReference type="HAMAP-Rule" id="MF_00123"/>
    </source>
</evidence>
<organism evidence="13 14">
    <name type="scientific">Candidatus Taylorbacteria bacterium RIFOXYD2_FULL_36_9</name>
    <dbReference type="NCBI Taxonomy" id="1802338"/>
    <lineage>
        <taxon>Bacteria</taxon>
        <taxon>Candidatus Tayloriibacteriota</taxon>
    </lineage>
</organism>
<dbReference type="GO" id="GO:0005524">
    <property type="term" value="F:ATP binding"/>
    <property type="evidence" value="ECO:0007669"/>
    <property type="project" value="UniProtKB-UniRule"/>
</dbReference>
<dbReference type="Pfam" id="PF00750">
    <property type="entry name" value="tRNA-synt_1d"/>
    <property type="match status" value="1"/>
</dbReference>
<proteinExistence type="inferred from homology"/>
<evidence type="ECO:0000256" key="5">
    <source>
        <dbReference type="ARBA" id="ARBA00022840"/>
    </source>
</evidence>
<dbReference type="Gene3D" id="3.40.50.620">
    <property type="entry name" value="HUPs"/>
    <property type="match status" value="1"/>
</dbReference>
<dbReference type="Gene3D" id="3.30.1360.70">
    <property type="entry name" value="Arginyl tRNA synthetase N-terminal domain"/>
    <property type="match status" value="1"/>
</dbReference>
<comment type="subcellular location">
    <subcellularLocation>
        <location evidence="9">Cytoplasm</location>
    </subcellularLocation>
</comment>
<feature type="short sequence motif" description="'HIGH' region" evidence="9">
    <location>
        <begin position="127"/>
        <end position="137"/>
    </location>
</feature>
<dbReference type="SUPFAM" id="SSF55190">
    <property type="entry name" value="Arginyl-tRNA synthetase (ArgRS), N-terminal 'additional' domain"/>
    <property type="match status" value="1"/>
</dbReference>
<evidence type="ECO:0000256" key="6">
    <source>
        <dbReference type="ARBA" id="ARBA00022917"/>
    </source>
</evidence>
<evidence type="ECO:0000256" key="3">
    <source>
        <dbReference type="ARBA" id="ARBA00022598"/>
    </source>
</evidence>
<feature type="domain" description="DALR anticodon binding" evidence="11">
    <location>
        <begin position="469"/>
        <end position="583"/>
    </location>
</feature>
<evidence type="ECO:0000256" key="1">
    <source>
        <dbReference type="ARBA" id="ARBA00005594"/>
    </source>
</evidence>
<evidence type="ECO:0000313" key="14">
    <source>
        <dbReference type="Proteomes" id="UP000176965"/>
    </source>
</evidence>
<dbReference type="InterPro" id="IPR001278">
    <property type="entry name" value="Arg-tRNA-ligase"/>
</dbReference>
<sequence length="583" mass="66062">MIKEEIIELIKKAVGELGTERIEVPVFMLEHPDIMSHGDYATNVALVLSKQLKKAPVQIAKELVEILNKNKNEKIKKIEVASPGFINFYLADSYFAERIEEILKKKEKFGENNILNGQRTIIDYTDPNPFKDFHIGHLMNNVIGESLCRLLEGNGAVIKRANYQGDVGIHVAKTIWGVLKMLKDKSKTKKDFFGNLFGFEKNPKIWGQAYTLGATAFEADEMAKKEITELNKKIYDHSDKKVNKIYNIGRETSLKEFEKIYKILGTKFDYYFFESEVGVLGKEIVIKGLEKGVFEKSDGAVIFRGEKYDTALHTRVFINSQDLPTYEAKELGLIVEKNKRFSFDKTISVTGNEINDYYQVMLKAMELTVPDLAKKVVHIGHGMLRLPTGKMSSRTGQVITGEFLLSEIKKNILEKMKDRQMSEKEKDQVAGIVSLGALKYSILKQEAGKDIIFDFDKSLSFEGDSGPYLQYAGVRAKSILDKAKKEGIKAEINFKNNLMIGELSKLLIRFPEVVERAGKEYAPHYLATYLTELASAFSSFYAQETIVDKNDVKSPYKVSLVEAFYTVMKNGLNLLGIKVPEQM</sequence>
<dbReference type="Proteomes" id="UP000176965">
    <property type="component" value="Unassembled WGS sequence"/>
</dbReference>
<dbReference type="STRING" id="1802338.A2541_02145"/>
<dbReference type="InterPro" id="IPR005148">
    <property type="entry name" value="Arg-tRNA-synth_N"/>
</dbReference>
<dbReference type="PANTHER" id="PTHR11956:SF5">
    <property type="entry name" value="ARGININE--TRNA LIGASE, CYTOPLASMIC"/>
    <property type="match status" value="1"/>
</dbReference>
<keyword evidence="2 9" id="KW-0963">Cytoplasm</keyword>
<keyword evidence="6 9" id="KW-0648">Protein biosynthesis</keyword>
<feature type="domain" description="Arginyl tRNA synthetase N-terminal" evidence="12">
    <location>
        <begin position="4"/>
        <end position="90"/>
    </location>
</feature>
<comment type="caution">
    <text evidence="13">The sequence shown here is derived from an EMBL/GenBank/DDBJ whole genome shotgun (WGS) entry which is preliminary data.</text>
</comment>
<dbReference type="SMART" id="SM00836">
    <property type="entry name" value="DALR_1"/>
    <property type="match status" value="1"/>
</dbReference>
<dbReference type="GO" id="GO:0006420">
    <property type="term" value="P:arginyl-tRNA aminoacylation"/>
    <property type="evidence" value="ECO:0007669"/>
    <property type="project" value="UniProtKB-UniRule"/>
</dbReference>
<evidence type="ECO:0000256" key="4">
    <source>
        <dbReference type="ARBA" id="ARBA00022741"/>
    </source>
</evidence>
<keyword evidence="4 9" id="KW-0547">Nucleotide-binding</keyword>
<dbReference type="HAMAP" id="MF_00123">
    <property type="entry name" value="Arg_tRNA_synth"/>
    <property type="match status" value="1"/>
</dbReference>
<comment type="subunit">
    <text evidence="9">Monomer.</text>
</comment>
<dbReference type="PANTHER" id="PTHR11956">
    <property type="entry name" value="ARGINYL-TRNA SYNTHETASE"/>
    <property type="match status" value="1"/>
</dbReference>